<protein>
    <submittedName>
        <fullName evidence="2">Uncharacterized protein</fullName>
    </submittedName>
</protein>
<evidence type="ECO:0000256" key="1">
    <source>
        <dbReference type="SAM" id="Phobius"/>
    </source>
</evidence>
<name>A0A5B7IXT3_PORTR</name>
<proteinExistence type="predicted"/>
<comment type="caution">
    <text evidence="2">The sequence shown here is derived from an EMBL/GenBank/DDBJ whole genome shotgun (WGS) entry which is preliminary data.</text>
</comment>
<evidence type="ECO:0000313" key="3">
    <source>
        <dbReference type="Proteomes" id="UP000324222"/>
    </source>
</evidence>
<keyword evidence="1" id="KW-1133">Transmembrane helix</keyword>
<sequence>MHHNTVFVLISSCTVPVSSIFYSLLCPVTYFSLQYTVSVPFSCTMYRITVSVLVSSCTVPVSFTFIPYRALYPNFSLQCTVSVPYRALFPLVSLPSL</sequence>
<evidence type="ECO:0000313" key="2">
    <source>
        <dbReference type="EMBL" id="MPC84984.1"/>
    </source>
</evidence>
<reference evidence="2 3" key="1">
    <citation type="submission" date="2019-05" db="EMBL/GenBank/DDBJ databases">
        <title>Another draft genome of Portunus trituberculatus and its Hox gene families provides insights of decapod evolution.</title>
        <authorList>
            <person name="Jeong J.-H."/>
            <person name="Song I."/>
            <person name="Kim S."/>
            <person name="Choi T."/>
            <person name="Kim D."/>
            <person name="Ryu S."/>
            <person name="Kim W."/>
        </authorList>
    </citation>
    <scope>NUCLEOTIDE SEQUENCE [LARGE SCALE GENOMIC DNA]</scope>
    <source>
        <tissue evidence="2">Muscle</tissue>
    </source>
</reference>
<feature type="transmembrane region" description="Helical" evidence="1">
    <location>
        <begin position="6"/>
        <end position="33"/>
    </location>
</feature>
<organism evidence="2 3">
    <name type="scientific">Portunus trituberculatus</name>
    <name type="common">Swimming crab</name>
    <name type="synonym">Neptunus trituberculatus</name>
    <dbReference type="NCBI Taxonomy" id="210409"/>
    <lineage>
        <taxon>Eukaryota</taxon>
        <taxon>Metazoa</taxon>
        <taxon>Ecdysozoa</taxon>
        <taxon>Arthropoda</taxon>
        <taxon>Crustacea</taxon>
        <taxon>Multicrustacea</taxon>
        <taxon>Malacostraca</taxon>
        <taxon>Eumalacostraca</taxon>
        <taxon>Eucarida</taxon>
        <taxon>Decapoda</taxon>
        <taxon>Pleocyemata</taxon>
        <taxon>Brachyura</taxon>
        <taxon>Eubrachyura</taxon>
        <taxon>Portunoidea</taxon>
        <taxon>Portunidae</taxon>
        <taxon>Portuninae</taxon>
        <taxon>Portunus</taxon>
    </lineage>
</organism>
<accession>A0A5B7IXT3</accession>
<dbReference type="Proteomes" id="UP000324222">
    <property type="component" value="Unassembled WGS sequence"/>
</dbReference>
<gene>
    <name evidence="2" type="ORF">E2C01_079741</name>
</gene>
<dbReference type="EMBL" id="VSRR010066995">
    <property type="protein sequence ID" value="MPC84984.1"/>
    <property type="molecule type" value="Genomic_DNA"/>
</dbReference>
<keyword evidence="1" id="KW-0812">Transmembrane</keyword>
<dbReference type="AlphaFoldDB" id="A0A5B7IXT3"/>
<keyword evidence="1" id="KW-0472">Membrane</keyword>
<keyword evidence="3" id="KW-1185">Reference proteome</keyword>
<feature type="transmembrane region" description="Helical" evidence="1">
    <location>
        <begin position="45"/>
        <end position="66"/>
    </location>
</feature>